<dbReference type="Pfam" id="PF00122">
    <property type="entry name" value="E1-E2_ATPase"/>
    <property type="match status" value="1"/>
</dbReference>
<dbReference type="SUPFAM" id="SSF81665">
    <property type="entry name" value="Calcium ATPase, transmembrane domain M"/>
    <property type="match status" value="1"/>
</dbReference>
<sequence>MNISTRGSLNGKSEELTFTVGGMDCGSCAAKIETALSRLPGVADVKVSVARERLNLSLAENKTPVEKIEDTLRKLGFKPALLPREKAPQAKVEADHHDHSTCGGHHHHEAETVADKNNALIFSVGGMDCGSCAAKIETALSRLPGVGDVKVSVARERLNLSLAENKTPVEKIEDTLRKLGFKPALLPQEKTAREKTPDRNHEHDHATCGGHHHDHDHDHSGHDHSGHDHSGHDHSGHDHATHDHSRHDHQSCKGHDHDHSGHDHSGHDHSGHDHAGHSHAAAPAAASQSAEIGHAHGADEKGAWWRTAKARNTFTGTILVAVAYAAELSFPAWGGYAFIIATLVTLFPIARNAFNAARFGAVFTIEMLMTIAAIGAIIIGEAEEAAIVVLLFSVGELLEGFAAARARSGIKALGSLLPKTALVEENGSLRQIAADQVRIGQVVVARPGDRIAADGVVMDGQSSVDESPMTGESIPVAKEKGARVFAGSINHDGSLRIRVDRAPEDNTIARIITLVEEAQDARAPTERFIQSFSRYYMPLIVAISALTIVVPPLVGLGDWDTWIYRGLALLLIGCPCALVISVPAAIASSLSAAARHGMLVKGGAVIEMLARTETVAFDKTGTLTLGEPVVTDVVALDGNEATLIAQAATIEHESSHPLARAIVNHAEKRGVKPLPGSNIKAISGRGMQGNVGGKDLFIGAPRFATEVGTLSKELADRISALESEGKTVAVVMAGGEASGLFAMRDEPRKDAAEGVKALKDMGISSLMLSGDNARTARAIGNKLGLEARGELLPQNKVEEIRKLAEKKTVVMVGDGINDAPALAAASVGVAIGSGTDVAMEAADAALMRNNVGDAARLIGLSRATMSNIRQNVTIALGLKAVFLVTTVTGVSGLWLAVFADTGATVLVTANAMRLLGYFKKSA</sequence>
<keyword evidence="3" id="KW-0813">Transport</keyword>
<accession>A0AAE6EDD0</accession>
<dbReference type="SUPFAM" id="SSF81653">
    <property type="entry name" value="Calcium ATPase, transduction domain A"/>
    <property type="match status" value="1"/>
</dbReference>
<keyword evidence="11" id="KW-1278">Translocase</keyword>
<protein>
    <recommendedName>
        <fullName evidence="16">P-type Zn(2+) transporter</fullName>
        <ecNumber evidence="16">7.2.2.12</ecNumber>
    </recommendedName>
</protein>
<keyword evidence="9 18" id="KW-0547">Nucleotide-binding</keyword>
<evidence type="ECO:0000256" key="7">
    <source>
        <dbReference type="ARBA" id="ARBA00022723"/>
    </source>
</evidence>
<evidence type="ECO:0000256" key="8">
    <source>
        <dbReference type="ARBA" id="ARBA00022737"/>
    </source>
</evidence>
<dbReference type="NCBIfam" id="TIGR01511">
    <property type="entry name" value="ATPase-IB1_Cu"/>
    <property type="match status" value="1"/>
</dbReference>
<evidence type="ECO:0000256" key="6">
    <source>
        <dbReference type="ARBA" id="ARBA00022692"/>
    </source>
</evidence>
<dbReference type="InterPro" id="IPR006122">
    <property type="entry name" value="HMA_Cu_ion-bd"/>
</dbReference>
<feature type="transmembrane region" description="Helical" evidence="18">
    <location>
        <begin position="562"/>
        <end position="586"/>
    </location>
</feature>
<feature type="compositionally biased region" description="Low complexity" evidence="19">
    <location>
        <begin position="278"/>
        <end position="287"/>
    </location>
</feature>
<evidence type="ECO:0000313" key="21">
    <source>
        <dbReference type="EMBL" id="QCL78109.1"/>
    </source>
</evidence>
<dbReference type="SFLD" id="SFLDS00003">
    <property type="entry name" value="Haloacid_Dehalogenase"/>
    <property type="match status" value="1"/>
</dbReference>
<dbReference type="PROSITE" id="PS50846">
    <property type="entry name" value="HMA_2"/>
    <property type="match status" value="2"/>
</dbReference>
<dbReference type="CDD" id="cd00371">
    <property type="entry name" value="HMA"/>
    <property type="match status" value="2"/>
</dbReference>
<feature type="transmembrane region" description="Helical" evidence="18">
    <location>
        <begin position="872"/>
        <end position="895"/>
    </location>
</feature>
<dbReference type="FunFam" id="2.70.150.10:FF:000002">
    <property type="entry name" value="Copper-transporting ATPase 1, putative"/>
    <property type="match status" value="1"/>
</dbReference>
<evidence type="ECO:0000256" key="4">
    <source>
        <dbReference type="ARBA" id="ARBA00022475"/>
    </source>
</evidence>
<evidence type="ECO:0000259" key="20">
    <source>
        <dbReference type="PROSITE" id="PS50846"/>
    </source>
</evidence>
<dbReference type="SUPFAM" id="SSF55008">
    <property type="entry name" value="HMA, heavy metal-associated domain"/>
    <property type="match status" value="2"/>
</dbReference>
<evidence type="ECO:0000256" key="10">
    <source>
        <dbReference type="ARBA" id="ARBA00022840"/>
    </source>
</evidence>
<feature type="domain" description="HMA" evidence="20">
    <location>
        <begin position="118"/>
        <end position="184"/>
    </location>
</feature>
<feature type="domain" description="HMA" evidence="20">
    <location>
        <begin position="14"/>
        <end position="80"/>
    </location>
</feature>
<evidence type="ECO:0000313" key="22">
    <source>
        <dbReference type="Proteomes" id="UP000298579"/>
    </source>
</evidence>
<dbReference type="NCBIfam" id="TIGR01525">
    <property type="entry name" value="ATPase-IB_hvy"/>
    <property type="match status" value="1"/>
</dbReference>
<keyword evidence="8" id="KW-0677">Repeat</keyword>
<keyword evidence="5" id="KW-0597">Phosphoprotein</keyword>
<dbReference type="GO" id="GO:0016463">
    <property type="term" value="F:P-type zinc transporter activity"/>
    <property type="evidence" value="ECO:0007669"/>
    <property type="project" value="UniProtKB-EC"/>
</dbReference>
<evidence type="ECO:0000256" key="1">
    <source>
        <dbReference type="ARBA" id="ARBA00004651"/>
    </source>
</evidence>
<feature type="transmembrane region" description="Helical" evidence="18">
    <location>
        <begin position="328"/>
        <end position="347"/>
    </location>
</feature>
<dbReference type="PANTHER" id="PTHR48085">
    <property type="entry name" value="CADMIUM/ZINC-TRANSPORTING ATPASE HMA2-RELATED"/>
    <property type="match status" value="1"/>
</dbReference>
<dbReference type="PANTHER" id="PTHR48085:SF5">
    <property type="entry name" value="CADMIUM_ZINC-TRANSPORTING ATPASE HMA4-RELATED"/>
    <property type="match status" value="1"/>
</dbReference>
<dbReference type="RefSeq" id="WP_080825631.1">
    <property type="nucleotide sequence ID" value="NZ_CP039888.1"/>
</dbReference>
<dbReference type="AlphaFoldDB" id="A0AAE6EDD0"/>
<name>A0AAE6EDD0_AGRTU</name>
<keyword evidence="15 18" id="KW-0472">Membrane</keyword>
<feature type="region of interest" description="Disordered" evidence="19">
    <location>
        <begin position="183"/>
        <end position="298"/>
    </location>
</feature>
<dbReference type="EMBL" id="CP039897">
    <property type="protein sequence ID" value="QCL78109.1"/>
    <property type="molecule type" value="Genomic_DNA"/>
</dbReference>
<evidence type="ECO:0000256" key="14">
    <source>
        <dbReference type="ARBA" id="ARBA00023065"/>
    </source>
</evidence>
<dbReference type="PROSITE" id="PS01047">
    <property type="entry name" value="HMA_1"/>
    <property type="match status" value="2"/>
</dbReference>
<evidence type="ECO:0000256" key="3">
    <source>
        <dbReference type="ARBA" id="ARBA00022448"/>
    </source>
</evidence>
<dbReference type="Gene3D" id="2.70.150.10">
    <property type="entry name" value="Calcium-transporting ATPase, cytoplasmic transduction domain A"/>
    <property type="match status" value="1"/>
</dbReference>
<dbReference type="Gene3D" id="3.40.50.1000">
    <property type="entry name" value="HAD superfamily/HAD-like"/>
    <property type="match status" value="1"/>
</dbReference>
<feature type="transmembrane region" description="Helical" evidence="18">
    <location>
        <begin position="535"/>
        <end position="556"/>
    </location>
</feature>
<organism evidence="21 22">
    <name type="scientific">Agrobacterium tumefaciens</name>
    <dbReference type="NCBI Taxonomy" id="358"/>
    <lineage>
        <taxon>Bacteria</taxon>
        <taxon>Pseudomonadati</taxon>
        <taxon>Pseudomonadota</taxon>
        <taxon>Alphaproteobacteria</taxon>
        <taxon>Hyphomicrobiales</taxon>
        <taxon>Rhizobiaceae</taxon>
        <taxon>Rhizobium/Agrobacterium group</taxon>
        <taxon>Agrobacterium</taxon>
        <taxon>Agrobacterium tumefaciens complex</taxon>
    </lineage>
</organism>
<evidence type="ECO:0000256" key="15">
    <source>
        <dbReference type="ARBA" id="ARBA00023136"/>
    </source>
</evidence>
<dbReference type="InterPro" id="IPR036412">
    <property type="entry name" value="HAD-like_sf"/>
</dbReference>
<dbReference type="InterPro" id="IPR017969">
    <property type="entry name" value="Heavy-metal-associated_CS"/>
</dbReference>
<dbReference type="NCBIfam" id="TIGR01512">
    <property type="entry name" value="ATPase-IB2_Cd"/>
    <property type="match status" value="1"/>
</dbReference>
<dbReference type="InterPro" id="IPR023214">
    <property type="entry name" value="HAD_sf"/>
</dbReference>
<dbReference type="EC" id="7.2.2.12" evidence="16"/>
<feature type="transmembrane region" description="Helical" evidence="18">
    <location>
        <begin position="385"/>
        <end position="404"/>
    </location>
</feature>
<dbReference type="GO" id="GO:0005507">
    <property type="term" value="F:copper ion binding"/>
    <property type="evidence" value="ECO:0007669"/>
    <property type="project" value="InterPro"/>
</dbReference>
<dbReference type="PROSITE" id="PS00154">
    <property type="entry name" value="ATPASE_E1_E2"/>
    <property type="match status" value="1"/>
</dbReference>
<keyword evidence="4 18" id="KW-1003">Cell membrane</keyword>
<evidence type="ECO:0000256" key="12">
    <source>
        <dbReference type="ARBA" id="ARBA00022989"/>
    </source>
</evidence>
<keyword evidence="7 18" id="KW-0479">Metal-binding</keyword>
<comment type="subcellular location">
    <subcellularLocation>
        <location evidence="1">Cell membrane</location>
        <topology evidence="1">Multi-pass membrane protein</topology>
    </subcellularLocation>
</comment>
<evidence type="ECO:0000256" key="9">
    <source>
        <dbReference type="ARBA" id="ARBA00022741"/>
    </source>
</evidence>
<evidence type="ECO:0000256" key="18">
    <source>
        <dbReference type="RuleBase" id="RU362081"/>
    </source>
</evidence>
<dbReference type="PRINTS" id="PR00119">
    <property type="entry name" value="CATATPASE"/>
</dbReference>
<evidence type="ECO:0000256" key="16">
    <source>
        <dbReference type="ARBA" id="ARBA00039097"/>
    </source>
</evidence>
<evidence type="ECO:0000256" key="13">
    <source>
        <dbReference type="ARBA" id="ARBA00023008"/>
    </source>
</evidence>
<keyword evidence="13" id="KW-0186">Copper</keyword>
<feature type="compositionally biased region" description="Basic and acidic residues" evidence="19">
    <location>
        <begin position="190"/>
        <end position="276"/>
    </location>
</feature>
<dbReference type="InterPro" id="IPR051014">
    <property type="entry name" value="Cation_Transport_ATPase_IB"/>
</dbReference>
<dbReference type="InterPro" id="IPR023299">
    <property type="entry name" value="ATPase_P-typ_cyto_dom_N"/>
</dbReference>
<dbReference type="SFLD" id="SFLDG00002">
    <property type="entry name" value="C1.7:_P-type_atpase_like"/>
    <property type="match status" value="1"/>
</dbReference>
<comment type="similarity">
    <text evidence="2 18">Belongs to the cation transport ATPase (P-type) (TC 3.A.3) family. Type IB subfamily.</text>
</comment>
<dbReference type="Pfam" id="PF00403">
    <property type="entry name" value="HMA"/>
    <property type="match status" value="2"/>
</dbReference>
<dbReference type="InterPro" id="IPR027256">
    <property type="entry name" value="P-typ_ATPase_IB"/>
</dbReference>
<dbReference type="GO" id="GO:0015086">
    <property type="term" value="F:cadmium ion transmembrane transporter activity"/>
    <property type="evidence" value="ECO:0007669"/>
    <property type="project" value="TreeGrafter"/>
</dbReference>
<keyword evidence="21" id="KW-0378">Hydrolase</keyword>
<dbReference type="Pfam" id="PF00702">
    <property type="entry name" value="Hydrolase"/>
    <property type="match status" value="1"/>
</dbReference>
<evidence type="ECO:0000256" key="2">
    <source>
        <dbReference type="ARBA" id="ARBA00006024"/>
    </source>
</evidence>
<evidence type="ECO:0000256" key="5">
    <source>
        <dbReference type="ARBA" id="ARBA00022553"/>
    </source>
</evidence>
<feature type="transmembrane region" description="Helical" evidence="18">
    <location>
        <begin position="359"/>
        <end position="379"/>
    </location>
</feature>
<dbReference type="NCBIfam" id="TIGR01494">
    <property type="entry name" value="ATPase_P-type"/>
    <property type="match status" value="1"/>
</dbReference>
<dbReference type="Gene3D" id="3.30.70.100">
    <property type="match status" value="2"/>
</dbReference>
<evidence type="ECO:0000256" key="11">
    <source>
        <dbReference type="ARBA" id="ARBA00022967"/>
    </source>
</evidence>
<keyword evidence="10 18" id="KW-0067">ATP-binding</keyword>
<dbReference type="Proteomes" id="UP000298579">
    <property type="component" value="Chromosome circular"/>
</dbReference>
<keyword evidence="12 18" id="KW-1133">Transmembrane helix</keyword>
<keyword evidence="14" id="KW-0406">Ion transport</keyword>
<dbReference type="InterPro" id="IPR001757">
    <property type="entry name" value="P_typ_ATPase"/>
</dbReference>
<keyword evidence="6 18" id="KW-0812">Transmembrane</keyword>
<dbReference type="GO" id="GO:0005886">
    <property type="term" value="C:plasma membrane"/>
    <property type="evidence" value="ECO:0007669"/>
    <property type="project" value="UniProtKB-SubCell"/>
</dbReference>
<comment type="catalytic activity">
    <reaction evidence="17">
        <text>Zn(2+)(in) + ATP + H2O = Zn(2+)(out) + ADP + phosphate + H(+)</text>
        <dbReference type="Rhea" id="RHEA:20621"/>
        <dbReference type="ChEBI" id="CHEBI:15377"/>
        <dbReference type="ChEBI" id="CHEBI:15378"/>
        <dbReference type="ChEBI" id="CHEBI:29105"/>
        <dbReference type="ChEBI" id="CHEBI:30616"/>
        <dbReference type="ChEBI" id="CHEBI:43474"/>
        <dbReference type="ChEBI" id="CHEBI:456216"/>
        <dbReference type="EC" id="7.2.2.12"/>
    </reaction>
</comment>
<gene>
    <name evidence="21" type="primary">cadA</name>
    <name evidence="21" type="ORF">CFBP5877_02785</name>
</gene>
<evidence type="ECO:0000256" key="17">
    <source>
        <dbReference type="ARBA" id="ARBA00047308"/>
    </source>
</evidence>
<dbReference type="GO" id="GO:0016887">
    <property type="term" value="F:ATP hydrolysis activity"/>
    <property type="evidence" value="ECO:0007669"/>
    <property type="project" value="InterPro"/>
</dbReference>
<dbReference type="CDD" id="cd07546">
    <property type="entry name" value="P-type_ATPase_Pb_Zn_Cd2-like"/>
    <property type="match status" value="1"/>
</dbReference>
<dbReference type="InterPro" id="IPR018303">
    <property type="entry name" value="ATPase_P-typ_P_site"/>
</dbReference>
<dbReference type="InterPro" id="IPR044492">
    <property type="entry name" value="P_typ_ATPase_HD_dom"/>
</dbReference>
<evidence type="ECO:0000256" key="19">
    <source>
        <dbReference type="SAM" id="MobiDB-lite"/>
    </source>
</evidence>
<dbReference type="InterPro" id="IPR008250">
    <property type="entry name" value="ATPase_P-typ_transduc_dom_A_sf"/>
</dbReference>
<dbReference type="InterPro" id="IPR036163">
    <property type="entry name" value="HMA_dom_sf"/>
</dbReference>
<reference evidence="21 22" key="1">
    <citation type="submission" date="2019-04" db="EMBL/GenBank/DDBJ databases">
        <title>Complete genome sequence of Agrobacterium tumefaciens CFBP5877.</title>
        <authorList>
            <person name="Huang Y.-Y."/>
            <person name="Chiang H.-Y."/>
            <person name="Chou L."/>
            <person name="Lai E.-M."/>
            <person name="Kuo C.-H."/>
        </authorList>
    </citation>
    <scope>NUCLEOTIDE SEQUENCE [LARGE SCALE GENOMIC DNA]</scope>
    <source>
        <strain evidence="21 22">CFBP5877</strain>
    </source>
</reference>
<dbReference type="NCBIfam" id="TIGR00003">
    <property type="entry name" value="copper ion binding protein"/>
    <property type="match status" value="2"/>
</dbReference>
<dbReference type="Gene3D" id="3.40.1110.10">
    <property type="entry name" value="Calcium-transporting ATPase, cytoplasmic domain N"/>
    <property type="match status" value="1"/>
</dbReference>
<dbReference type="InterPro" id="IPR059000">
    <property type="entry name" value="ATPase_P-type_domA"/>
</dbReference>
<dbReference type="GO" id="GO:0005524">
    <property type="term" value="F:ATP binding"/>
    <property type="evidence" value="ECO:0007669"/>
    <property type="project" value="UniProtKB-UniRule"/>
</dbReference>
<dbReference type="SFLD" id="SFLDF00027">
    <property type="entry name" value="p-type_atpase"/>
    <property type="match status" value="1"/>
</dbReference>
<dbReference type="SUPFAM" id="SSF56784">
    <property type="entry name" value="HAD-like"/>
    <property type="match status" value="1"/>
</dbReference>
<dbReference type="InterPro" id="IPR023298">
    <property type="entry name" value="ATPase_P-typ_TM_dom_sf"/>
</dbReference>
<proteinExistence type="inferred from homology"/>
<dbReference type="InterPro" id="IPR006121">
    <property type="entry name" value="HMA_dom"/>
</dbReference>